<keyword evidence="1" id="KW-0472">Membrane</keyword>
<reference evidence="3 4" key="1">
    <citation type="submission" date="2024-03" db="EMBL/GenBank/DDBJ databases">
        <title>A high-quality draft genome sequence of Diaporthe vaccinii, a causative agent of upright dieback and viscid rot disease in cranberry plants.</title>
        <authorList>
            <person name="Sarrasin M."/>
            <person name="Lang B.F."/>
            <person name="Burger G."/>
        </authorList>
    </citation>
    <scope>NUCLEOTIDE SEQUENCE [LARGE SCALE GENOMIC DNA]</scope>
    <source>
        <strain evidence="3 4">IS7</strain>
    </source>
</reference>
<accession>A0ABR4E3U4</accession>
<feature type="transmembrane region" description="Helical" evidence="1">
    <location>
        <begin position="7"/>
        <end position="27"/>
    </location>
</feature>
<protein>
    <recommendedName>
        <fullName evidence="2">DUF7704 domain-containing protein</fullName>
    </recommendedName>
</protein>
<keyword evidence="4" id="KW-1185">Reference proteome</keyword>
<name>A0ABR4E3U4_9PEZI</name>
<sequence>MAYSTLPTIPLVIFGVAEPFLLVWAYIVNRNDPFEYYADQVPMHNLTREEDFPGQALSVTLQLGNVLLLLAALALVCCFSPSSATAKWYLIAVAFADWGHIYASYRSLDAEVFWHPAQWNGIVAGSIVVSAFLNLARWMTVAGAFGPLKDTVNDDSVAKKQV</sequence>
<feature type="transmembrane region" description="Helical" evidence="1">
    <location>
        <begin position="117"/>
        <end position="136"/>
    </location>
</feature>
<comment type="caution">
    <text evidence="3">The sequence shown here is derived from an EMBL/GenBank/DDBJ whole genome shotgun (WGS) entry which is preliminary data.</text>
</comment>
<evidence type="ECO:0000259" key="2">
    <source>
        <dbReference type="Pfam" id="PF24803"/>
    </source>
</evidence>
<proteinExistence type="predicted"/>
<dbReference type="EMBL" id="JBAWTH010000104">
    <property type="protein sequence ID" value="KAL2277091.1"/>
    <property type="molecule type" value="Genomic_DNA"/>
</dbReference>
<dbReference type="PANTHER" id="PTHR37019:SF2">
    <property type="entry name" value="EXPERA DOMAIN-CONTAINING PROTEIN"/>
    <property type="match status" value="1"/>
</dbReference>
<dbReference type="PANTHER" id="PTHR37019">
    <property type="entry name" value="CHROMOSOME 1, WHOLE GENOME SHOTGUN SEQUENCE"/>
    <property type="match status" value="1"/>
</dbReference>
<evidence type="ECO:0000313" key="4">
    <source>
        <dbReference type="Proteomes" id="UP001600888"/>
    </source>
</evidence>
<dbReference type="Pfam" id="PF24803">
    <property type="entry name" value="DUF7704"/>
    <property type="match status" value="1"/>
</dbReference>
<evidence type="ECO:0000256" key="1">
    <source>
        <dbReference type="SAM" id="Phobius"/>
    </source>
</evidence>
<keyword evidence="1" id="KW-1133">Transmembrane helix</keyword>
<dbReference type="InterPro" id="IPR056121">
    <property type="entry name" value="DUF7704"/>
</dbReference>
<organism evidence="3 4">
    <name type="scientific">Diaporthe vaccinii</name>
    <dbReference type="NCBI Taxonomy" id="105482"/>
    <lineage>
        <taxon>Eukaryota</taxon>
        <taxon>Fungi</taxon>
        <taxon>Dikarya</taxon>
        <taxon>Ascomycota</taxon>
        <taxon>Pezizomycotina</taxon>
        <taxon>Sordariomycetes</taxon>
        <taxon>Sordariomycetidae</taxon>
        <taxon>Diaporthales</taxon>
        <taxon>Diaporthaceae</taxon>
        <taxon>Diaporthe</taxon>
        <taxon>Diaporthe eres species complex</taxon>
    </lineage>
</organism>
<gene>
    <name evidence="3" type="ORF">FJTKL_00226</name>
</gene>
<evidence type="ECO:0000313" key="3">
    <source>
        <dbReference type="EMBL" id="KAL2277089.1"/>
    </source>
</evidence>
<keyword evidence="1" id="KW-0812">Transmembrane</keyword>
<feature type="transmembrane region" description="Helical" evidence="1">
    <location>
        <begin position="56"/>
        <end position="76"/>
    </location>
</feature>
<feature type="domain" description="DUF7704" evidence="2">
    <location>
        <begin position="4"/>
        <end position="147"/>
    </location>
</feature>
<dbReference type="Proteomes" id="UP001600888">
    <property type="component" value="Unassembled WGS sequence"/>
</dbReference>
<dbReference type="EMBL" id="JBAWTH010000104">
    <property type="protein sequence ID" value="KAL2277089.1"/>
    <property type="molecule type" value="Genomic_DNA"/>
</dbReference>